<dbReference type="Pfam" id="PF04082">
    <property type="entry name" value="Fungal_trans"/>
    <property type="match status" value="1"/>
</dbReference>
<accession>A0AAD9SNR7</accession>
<dbReference type="CDD" id="cd00067">
    <property type="entry name" value="GAL4"/>
    <property type="match status" value="1"/>
</dbReference>
<keyword evidence="2" id="KW-0479">Metal-binding</keyword>
<keyword evidence="3" id="KW-0539">Nucleus</keyword>
<dbReference type="EMBL" id="JAUJFL010000002">
    <property type="protein sequence ID" value="KAK2611232.1"/>
    <property type="molecule type" value="Genomic_DNA"/>
</dbReference>
<dbReference type="PANTHER" id="PTHR31001:SF40">
    <property type="entry name" value="ZN(II)2CYS6 TRANSCRIPTION FACTOR (EUROFUNG)"/>
    <property type="match status" value="1"/>
</dbReference>
<name>A0AAD9SNR7_PHOAM</name>
<dbReference type="SMART" id="SM00066">
    <property type="entry name" value="GAL4"/>
    <property type="match status" value="1"/>
</dbReference>
<dbReference type="AlphaFoldDB" id="A0AAD9SNR7"/>
<sequence>MESSDPSLGHRRNQSPPSRPLVCPAGSAVPSYGSNGSQFNICQGSYTHMEGSMAMGDSRSNGVAPLAGLRPGSEAAIGTDLTGMARDYQQNFQQLHQQPPPHQPDLHQHYRQQQQQQQIHSAFPAAAAVNAPKPIRRRMRMITSCLECRRRKLKCNKSNPCVNCLKFSRECLYLGPKLDEASQLRLTEIKEKVGSLERQLERDVAKSGSRGFYQQRILADDVEGEFDEERDLEITPMVALDLTYEDDADEADDVMDLGVQVGKMRLTEKIGGMNRPRISEEIQAGLSGGVQQAGTGFIPPSLSGPPSQSGAVSDSNGPEQSIPDFLRPGASYIPPTSGVLFGQAVQSPCLLTFLPAKPAGDRLLQHYFEAVHPIARCIHRPSFEVQYAGFWEEATAGYEPRASTQAVVFAAWFSAAVALDEAVINRDFGFTKVNLVENMKIGTEVALSKANFLRTTRVETLQAFVMYMIPLCREEVSRAHSVLVGAAVRMAECMGLHRDGSKAYNLNALDTHVRRLIWHQLCFLDIRTCEAQGPKPAIRREDYDTWLPDNCEEDQLTNSTRQPAISDCWTTTLFPLIRFEVNEMMRIIWADRRKLEARKITLTQVLTKIENFRKRMLENYNRFLDERVPIQRYSKLVMHLLMYRLHVMILHPYYANTANPMPQRLRSVLIMSCITIIEIAIQLDTSPAFQSWRWYSGAYQQYQASLILATEMFYYPNHQEANRIWMCLDYVFDLDCHLPNEEKGRQILTEIMSKMGAYMSMRKMRAPTWTAAASPAQQAVKEDGGGAGAARPAPRPMVSPGQQYSHQLGTGAGSAYQNVHSSSMKEESGGSTTSMPSATMREPTFSALSTGSRDSGTPSTPQSQQQRAIPGPHQQLQRDTDGPNRNVTGLWTVPPPPPQPSINSGSPENSSSDGGSVASAGLRHGNVAGMATAMAPGGATGNVPTANLDGEWSTYQEEAINALFPFDPQTGNFAGFGNPITIGMNNNSWAQQAQGQAQGLNDSSASRGGYN</sequence>
<dbReference type="GO" id="GO:0003677">
    <property type="term" value="F:DNA binding"/>
    <property type="evidence" value="ECO:0007669"/>
    <property type="project" value="InterPro"/>
</dbReference>
<dbReference type="Pfam" id="PF00172">
    <property type="entry name" value="Zn_clus"/>
    <property type="match status" value="1"/>
</dbReference>
<evidence type="ECO:0000256" key="3">
    <source>
        <dbReference type="ARBA" id="ARBA00023242"/>
    </source>
</evidence>
<gene>
    <name evidence="6" type="ORF">N8I77_004594</name>
</gene>
<feature type="compositionally biased region" description="Low complexity" evidence="4">
    <location>
        <begin position="857"/>
        <end position="866"/>
    </location>
</feature>
<feature type="domain" description="Zn(2)-C6 fungal-type" evidence="5">
    <location>
        <begin position="144"/>
        <end position="173"/>
    </location>
</feature>
<feature type="compositionally biased region" description="Low complexity" evidence="4">
    <location>
        <begin position="901"/>
        <end position="921"/>
    </location>
</feature>
<feature type="region of interest" description="Disordered" evidence="4">
    <location>
        <begin position="95"/>
        <end position="117"/>
    </location>
</feature>
<dbReference type="SMART" id="SM00906">
    <property type="entry name" value="Fungal_trans"/>
    <property type="match status" value="1"/>
</dbReference>
<evidence type="ECO:0000256" key="2">
    <source>
        <dbReference type="ARBA" id="ARBA00022723"/>
    </source>
</evidence>
<dbReference type="SUPFAM" id="SSF57701">
    <property type="entry name" value="Zn2/Cys6 DNA-binding domain"/>
    <property type="match status" value="1"/>
</dbReference>
<comment type="subcellular location">
    <subcellularLocation>
        <location evidence="1">Nucleus</location>
    </subcellularLocation>
</comment>
<dbReference type="InterPro" id="IPR036864">
    <property type="entry name" value="Zn2-C6_fun-type_DNA-bd_sf"/>
</dbReference>
<feature type="compositionally biased region" description="Polar residues" evidence="4">
    <location>
        <begin position="846"/>
        <end position="856"/>
    </location>
</feature>
<evidence type="ECO:0000256" key="4">
    <source>
        <dbReference type="SAM" id="MobiDB-lite"/>
    </source>
</evidence>
<dbReference type="CDD" id="cd12148">
    <property type="entry name" value="fungal_TF_MHR"/>
    <property type="match status" value="1"/>
</dbReference>
<feature type="region of interest" description="Disordered" evidence="4">
    <location>
        <begin position="296"/>
        <end position="327"/>
    </location>
</feature>
<dbReference type="Proteomes" id="UP001265746">
    <property type="component" value="Unassembled WGS sequence"/>
</dbReference>
<evidence type="ECO:0000313" key="7">
    <source>
        <dbReference type="Proteomes" id="UP001265746"/>
    </source>
</evidence>
<dbReference type="GO" id="GO:0000981">
    <property type="term" value="F:DNA-binding transcription factor activity, RNA polymerase II-specific"/>
    <property type="evidence" value="ECO:0007669"/>
    <property type="project" value="InterPro"/>
</dbReference>
<dbReference type="InterPro" id="IPR001138">
    <property type="entry name" value="Zn2Cys6_DnaBD"/>
</dbReference>
<feature type="compositionally biased region" description="Low complexity" evidence="4">
    <location>
        <begin position="299"/>
        <end position="310"/>
    </location>
</feature>
<dbReference type="Gene3D" id="4.10.240.10">
    <property type="entry name" value="Zn(2)-C6 fungal-type DNA-binding domain"/>
    <property type="match status" value="1"/>
</dbReference>
<protein>
    <recommendedName>
        <fullName evidence="5">Zn(2)-C6 fungal-type domain-containing protein</fullName>
    </recommendedName>
</protein>
<proteinExistence type="predicted"/>
<dbReference type="InterPro" id="IPR050613">
    <property type="entry name" value="Sec_Metabolite_Reg"/>
</dbReference>
<dbReference type="GO" id="GO:0005634">
    <property type="term" value="C:nucleus"/>
    <property type="evidence" value="ECO:0007669"/>
    <property type="project" value="UniProtKB-SubCell"/>
</dbReference>
<feature type="region of interest" description="Disordered" evidence="4">
    <location>
        <begin position="1"/>
        <end position="26"/>
    </location>
</feature>
<dbReference type="PROSITE" id="PS00463">
    <property type="entry name" value="ZN2_CY6_FUNGAL_1"/>
    <property type="match status" value="1"/>
</dbReference>
<dbReference type="PROSITE" id="PS50048">
    <property type="entry name" value="ZN2_CY6_FUNGAL_2"/>
    <property type="match status" value="1"/>
</dbReference>
<feature type="region of interest" description="Disordered" evidence="4">
    <location>
        <begin position="770"/>
        <end position="921"/>
    </location>
</feature>
<organism evidence="6 7">
    <name type="scientific">Phomopsis amygdali</name>
    <name type="common">Fusicoccum amygdali</name>
    <dbReference type="NCBI Taxonomy" id="1214568"/>
    <lineage>
        <taxon>Eukaryota</taxon>
        <taxon>Fungi</taxon>
        <taxon>Dikarya</taxon>
        <taxon>Ascomycota</taxon>
        <taxon>Pezizomycotina</taxon>
        <taxon>Sordariomycetes</taxon>
        <taxon>Sordariomycetidae</taxon>
        <taxon>Diaporthales</taxon>
        <taxon>Diaporthaceae</taxon>
        <taxon>Diaporthe</taxon>
    </lineage>
</organism>
<comment type="caution">
    <text evidence="6">The sequence shown here is derived from an EMBL/GenBank/DDBJ whole genome shotgun (WGS) entry which is preliminary data.</text>
</comment>
<dbReference type="InterPro" id="IPR007219">
    <property type="entry name" value="XnlR_reg_dom"/>
</dbReference>
<dbReference type="GO" id="GO:0006351">
    <property type="term" value="P:DNA-templated transcription"/>
    <property type="evidence" value="ECO:0007669"/>
    <property type="project" value="InterPro"/>
</dbReference>
<evidence type="ECO:0000259" key="5">
    <source>
        <dbReference type="PROSITE" id="PS50048"/>
    </source>
</evidence>
<reference evidence="6" key="1">
    <citation type="submission" date="2023-06" db="EMBL/GenBank/DDBJ databases">
        <authorList>
            <person name="Noh H."/>
        </authorList>
    </citation>
    <scope>NUCLEOTIDE SEQUENCE</scope>
    <source>
        <strain evidence="6">DUCC20226</strain>
    </source>
</reference>
<evidence type="ECO:0000313" key="6">
    <source>
        <dbReference type="EMBL" id="KAK2611232.1"/>
    </source>
</evidence>
<dbReference type="GO" id="GO:0008270">
    <property type="term" value="F:zinc ion binding"/>
    <property type="evidence" value="ECO:0007669"/>
    <property type="project" value="InterPro"/>
</dbReference>
<keyword evidence="7" id="KW-1185">Reference proteome</keyword>
<dbReference type="PANTHER" id="PTHR31001">
    <property type="entry name" value="UNCHARACTERIZED TRANSCRIPTIONAL REGULATORY PROTEIN"/>
    <property type="match status" value="1"/>
</dbReference>
<evidence type="ECO:0000256" key="1">
    <source>
        <dbReference type="ARBA" id="ARBA00004123"/>
    </source>
</evidence>